<dbReference type="Gene3D" id="3.90.1420.10">
    <property type="entry name" value="Rubisco LSMT, substrate-binding domain"/>
    <property type="match status" value="1"/>
</dbReference>
<dbReference type="CDD" id="cd10527">
    <property type="entry name" value="SET_LSMT"/>
    <property type="match status" value="1"/>
</dbReference>
<protein>
    <recommendedName>
        <fullName evidence="4">SET domain-containing protein</fullName>
    </recommendedName>
</protein>
<dbReference type="InterPro" id="IPR015353">
    <property type="entry name" value="Rubisco_LSMT_subst-bd"/>
</dbReference>
<feature type="domain" description="SET" evidence="4">
    <location>
        <begin position="86"/>
        <end position="363"/>
    </location>
</feature>
<dbReference type="EMBL" id="FO082270">
    <property type="protein sequence ID" value="CCO66564.1"/>
    <property type="molecule type" value="Genomic_DNA"/>
</dbReference>
<reference evidence="5 6" key="1">
    <citation type="submission" date="2011-10" db="EMBL/GenBank/DDBJ databases">
        <authorList>
            <person name="Genoscope - CEA"/>
        </authorList>
    </citation>
    <scope>NUCLEOTIDE SEQUENCE [LARGE SCALE GENOMIC DNA]</scope>
    <source>
        <strain evidence="5 6">RCC 1105</strain>
    </source>
</reference>
<accession>K8FI95</accession>
<keyword evidence="1" id="KW-0489">Methyltransferase</keyword>
<organism evidence="5 6">
    <name type="scientific">Bathycoccus prasinos</name>
    <dbReference type="NCBI Taxonomy" id="41875"/>
    <lineage>
        <taxon>Eukaryota</taxon>
        <taxon>Viridiplantae</taxon>
        <taxon>Chlorophyta</taxon>
        <taxon>Mamiellophyceae</taxon>
        <taxon>Mamiellales</taxon>
        <taxon>Bathycoccaceae</taxon>
        <taxon>Bathycoccus</taxon>
    </lineage>
</organism>
<dbReference type="Proteomes" id="UP000198341">
    <property type="component" value="Chromosome 9"/>
</dbReference>
<dbReference type="InterPro" id="IPR036464">
    <property type="entry name" value="Rubisco_LSMT_subst-bd_sf"/>
</dbReference>
<gene>
    <name evidence="5" type="ORF">Bathy09g04360</name>
</gene>
<dbReference type="RefSeq" id="XP_007511004.1">
    <property type="nucleotide sequence ID" value="XM_007510942.1"/>
</dbReference>
<proteinExistence type="predicted"/>
<keyword evidence="2" id="KW-0808">Transferase</keyword>
<evidence type="ECO:0000259" key="4">
    <source>
        <dbReference type="PROSITE" id="PS50280"/>
    </source>
</evidence>
<dbReference type="GO" id="GO:0032259">
    <property type="term" value="P:methylation"/>
    <property type="evidence" value="ECO:0007669"/>
    <property type="project" value="UniProtKB-KW"/>
</dbReference>
<dbReference type="AlphaFoldDB" id="K8FI95"/>
<dbReference type="InterPro" id="IPR046341">
    <property type="entry name" value="SET_dom_sf"/>
</dbReference>
<evidence type="ECO:0000256" key="1">
    <source>
        <dbReference type="ARBA" id="ARBA00022603"/>
    </source>
</evidence>
<dbReference type="OrthoDB" id="341421at2759"/>
<evidence type="ECO:0000313" key="5">
    <source>
        <dbReference type="EMBL" id="CCO66564.1"/>
    </source>
</evidence>
<keyword evidence="3" id="KW-0949">S-adenosyl-L-methionine</keyword>
<dbReference type="Pfam" id="PF09273">
    <property type="entry name" value="Rubis-subs-bind"/>
    <property type="match status" value="1"/>
</dbReference>
<keyword evidence="6" id="KW-1185">Reference proteome</keyword>
<evidence type="ECO:0000313" key="6">
    <source>
        <dbReference type="Proteomes" id="UP000198341"/>
    </source>
</evidence>
<sequence>MLHHATLSTRCCVAVAGASSNATTRTTTTLASTSYAHLRITRRSAGRTTGGVCCFADGAKDEEIFAWKRLQSEYTAWRVKNNILAPNVEVAYVGGSEKEKGGDDLYRGVKATSDIASEDDLVRLPREATMLVVEGQENPHEEYISNELWAKAGDERWALRVALVLLYEKSLGSRSKFYEYIEQLPKSFENLGTWTEEEVRELQYSVGEKFAKEQRLENEKACELIQEYARDGGLKTIEREEVIWALDVVRSRVFSGKIADQEALQRKLLPRALSVGTVFASFLTAQTTELKWLCVFALLALVVFDSTKENDVKTDTAYVLMPLIDAFNHQTMLKTEFEFTNSEFALKSPKSYKKGEEVLISYGLMPNDELLLRYGFVDDQNVADTYQFEGLLPYLTQNDPTLKENLEKNPKRIESLRFIPEGSLEDLTLEDSAWRGAFVSDGTAEPNLSWALRCLYATESEWINAGGSCDGFRLGGGQTEKKAALALKMACEYRLQEMETTYNQDQGLLKEKGGENWKMRQAILYRMRKKKILSDAVKRYSV</sequence>
<name>K8FI95_9CHLO</name>
<dbReference type="PROSITE" id="PS50280">
    <property type="entry name" value="SET"/>
    <property type="match status" value="1"/>
</dbReference>
<dbReference type="Gene3D" id="3.90.1410.10">
    <property type="entry name" value="set domain protein methyltransferase, domain 1"/>
    <property type="match status" value="1"/>
</dbReference>
<dbReference type="GO" id="GO:0016279">
    <property type="term" value="F:protein-lysine N-methyltransferase activity"/>
    <property type="evidence" value="ECO:0007669"/>
    <property type="project" value="TreeGrafter"/>
</dbReference>
<dbReference type="eggNOG" id="KOG1337">
    <property type="taxonomic scope" value="Eukaryota"/>
</dbReference>
<dbReference type="SUPFAM" id="SSF82199">
    <property type="entry name" value="SET domain"/>
    <property type="match status" value="1"/>
</dbReference>
<dbReference type="GeneID" id="19013942"/>
<evidence type="ECO:0000256" key="3">
    <source>
        <dbReference type="ARBA" id="ARBA00022691"/>
    </source>
</evidence>
<dbReference type="PANTHER" id="PTHR13271">
    <property type="entry name" value="UNCHARACTERIZED PUTATIVE METHYLTRANSFERASE"/>
    <property type="match status" value="1"/>
</dbReference>
<dbReference type="InterPro" id="IPR001214">
    <property type="entry name" value="SET_dom"/>
</dbReference>
<dbReference type="KEGG" id="bpg:Bathy09g04360"/>
<dbReference type="InterPro" id="IPR050600">
    <property type="entry name" value="SETD3_SETD6_MTase"/>
</dbReference>
<dbReference type="SUPFAM" id="SSF81822">
    <property type="entry name" value="RuBisCo LSMT C-terminal, substrate-binding domain"/>
    <property type="match status" value="1"/>
</dbReference>
<evidence type="ECO:0000256" key="2">
    <source>
        <dbReference type="ARBA" id="ARBA00022679"/>
    </source>
</evidence>